<gene>
    <name evidence="1" type="ORF">DFI_19885</name>
</gene>
<organism evidence="1 2">
    <name type="scientific">Deinococcus ficus</name>
    <dbReference type="NCBI Taxonomy" id="317577"/>
    <lineage>
        <taxon>Bacteria</taxon>
        <taxon>Thermotogati</taxon>
        <taxon>Deinococcota</taxon>
        <taxon>Deinococci</taxon>
        <taxon>Deinococcales</taxon>
        <taxon>Deinococcaceae</taxon>
        <taxon>Deinococcus</taxon>
    </lineage>
</organism>
<reference evidence="1 2" key="1">
    <citation type="submission" date="2017-05" db="EMBL/GenBank/DDBJ databases">
        <title>The complete genome sequence of Deinococcus ficus isolated from the rhizosphere of the Ficus religiosa L. in Taiwan.</title>
        <authorList>
            <person name="Wu K.-M."/>
            <person name="Liao T.-L."/>
            <person name="Liu Y.-M."/>
            <person name="Young C.-C."/>
            <person name="Tsai S.-F."/>
        </authorList>
    </citation>
    <scope>NUCLEOTIDE SEQUENCE [LARGE SCALE GENOMIC DNA]</scope>
    <source>
        <strain evidence="1 2">CC-FR2-10</strain>
        <plasmid evidence="2">pdfi3</plasmid>
    </source>
</reference>
<keyword evidence="1" id="KW-0614">Plasmid</keyword>
<accession>A0A221T3P0</accession>
<protein>
    <submittedName>
        <fullName evidence="1">Uncharacterized protein</fullName>
    </submittedName>
</protein>
<keyword evidence="2" id="KW-1185">Reference proteome</keyword>
<sequence length="160" mass="17566">MQALLIGNLRDYVRSARALPADGADVYRTMLNLSLAAQGYWEHATEGDSNAANALRRAGTTNIKINGEITDGYRHFTTTSSKHVTEHTPKRTREIFAGEGVETRAVYHPQVHLEGGSVNYNDVIKDVITQISTHAVSCGWMTDDDQAERDALLAELVIAP</sequence>
<proteinExistence type="predicted"/>
<dbReference type="EMBL" id="CP021084">
    <property type="protein sequence ID" value="ASN83461.1"/>
    <property type="molecule type" value="Genomic_DNA"/>
</dbReference>
<geneLocation type="plasmid" evidence="2">
    <name>pdfi3</name>
</geneLocation>
<evidence type="ECO:0000313" key="1">
    <source>
        <dbReference type="EMBL" id="ASN83461.1"/>
    </source>
</evidence>
<dbReference type="KEGG" id="dfc:DFI_19885"/>
<dbReference type="Proteomes" id="UP000259030">
    <property type="component" value="Plasmid pDFI3"/>
</dbReference>
<name>A0A221T3P0_9DEIO</name>
<evidence type="ECO:0000313" key="2">
    <source>
        <dbReference type="Proteomes" id="UP000259030"/>
    </source>
</evidence>
<dbReference type="AlphaFoldDB" id="A0A221T3P0"/>